<organism evidence="2 3">
    <name type="scientific">Porphyra umbilicalis</name>
    <name type="common">Purple laver</name>
    <name type="synonym">Red alga</name>
    <dbReference type="NCBI Taxonomy" id="2786"/>
    <lineage>
        <taxon>Eukaryota</taxon>
        <taxon>Rhodophyta</taxon>
        <taxon>Bangiophyceae</taxon>
        <taxon>Bangiales</taxon>
        <taxon>Bangiaceae</taxon>
        <taxon>Porphyra</taxon>
    </lineage>
</organism>
<feature type="compositionally biased region" description="Basic and acidic residues" evidence="1">
    <location>
        <begin position="157"/>
        <end position="172"/>
    </location>
</feature>
<feature type="compositionally biased region" description="Basic and acidic residues" evidence="1">
    <location>
        <begin position="341"/>
        <end position="364"/>
    </location>
</feature>
<feature type="compositionally biased region" description="Basic and acidic residues" evidence="1">
    <location>
        <begin position="511"/>
        <end position="529"/>
    </location>
</feature>
<feature type="compositionally biased region" description="Basic and acidic residues" evidence="1">
    <location>
        <begin position="636"/>
        <end position="656"/>
    </location>
</feature>
<feature type="compositionally biased region" description="Pro residues" evidence="1">
    <location>
        <begin position="26"/>
        <end position="37"/>
    </location>
</feature>
<evidence type="ECO:0000313" key="2">
    <source>
        <dbReference type="EMBL" id="OSX78680.1"/>
    </source>
</evidence>
<evidence type="ECO:0000256" key="1">
    <source>
        <dbReference type="SAM" id="MobiDB-lite"/>
    </source>
</evidence>
<feature type="compositionally biased region" description="Basic residues" evidence="1">
    <location>
        <begin position="119"/>
        <end position="130"/>
    </location>
</feature>
<gene>
    <name evidence="2" type="ORF">BU14_0103s0024</name>
</gene>
<feature type="compositionally biased region" description="Low complexity" evidence="1">
    <location>
        <begin position="141"/>
        <end position="154"/>
    </location>
</feature>
<reference evidence="2 3" key="1">
    <citation type="submission" date="2017-03" db="EMBL/GenBank/DDBJ databases">
        <title>WGS assembly of Porphyra umbilicalis.</title>
        <authorList>
            <person name="Brawley S.H."/>
            <person name="Blouin N.A."/>
            <person name="Ficko-Blean E."/>
            <person name="Wheeler G.L."/>
            <person name="Lohr M."/>
            <person name="Goodson H.V."/>
            <person name="Jenkins J.W."/>
            <person name="Blaby-Haas C.E."/>
            <person name="Helliwell K.E."/>
            <person name="Chan C."/>
            <person name="Marriage T."/>
            <person name="Bhattacharya D."/>
            <person name="Klein A.S."/>
            <person name="Badis Y."/>
            <person name="Brodie J."/>
            <person name="Cao Y."/>
            <person name="Collen J."/>
            <person name="Dittami S.M."/>
            <person name="Gachon C.M."/>
            <person name="Green B.R."/>
            <person name="Karpowicz S."/>
            <person name="Kim J.W."/>
            <person name="Kudahl U."/>
            <person name="Lin S."/>
            <person name="Michel G."/>
            <person name="Mittag M."/>
            <person name="Olson B.J."/>
            <person name="Pangilinan J."/>
            <person name="Peng Y."/>
            <person name="Qiu H."/>
            <person name="Shu S."/>
            <person name="Singer J.T."/>
            <person name="Smith A.G."/>
            <person name="Sprecher B.N."/>
            <person name="Wagner V."/>
            <person name="Wang W."/>
            <person name="Wang Z.-Y."/>
            <person name="Yan J."/>
            <person name="Yarish C."/>
            <person name="Zoeuner-Riek S."/>
            <person name="Zhuang Y."/>
            <person name="Zou Y."/>
            <person name="Lindquist E.A."/>
            <person name="Grimwood J."/>
            <person name="Barry K."/>
            <person name="Rokhsar D.S."/>
            <person name="Schmutz J."/>
            <person name="Stiller J.W."/>
            <person name="Grossman A.R."/>
            <person name="Prochnik S.E."/>
        </authorList>
    </citation>
    <scope>NUCLEOTIDE SEQUENCE [LARGE SCALE GENOMIC DNA]</scope>
    <source>
        <strain evidence="2">4086291</strain>
    </source>
</reference>
<feature type="compositionally biased region" description="Pro residues" evidence="1">
    <location>
        <begin position="46"/>
        <end position="55"/>
    </location>
</feature>
<feature type="region of interest" description="Disordered" evidence="1">
    <location>
        <begin position="1"/>
        <end position="304"/>
    </location>
</feature>
<accession>A0A1X6PD66</accession>
<feature type="region of interest" description="Disordered" evidence="1">
    <location>
        <begin position="341"/>
        <end position="398"/>
    </location>
</feature>
<feature type="compositionally biased region" description="Basic and acidic residues" evidence="1">
    <location>
        <begin position="213"/>
        <end position="224"/>
    </location>
</feature>
<keyword evidence="3" id="KW-1185">Reference proteome</keyword>
<feature type="compositionally biased region" description="Basic residues" evidence="1">
    <location>
        <begin position="233"/>
        <end position="250"/>
    </location>
</feature>
<feature type="region of interest" description="Disordered" evidence="1">
    <location>
        <begin position="493"/>
        <end position="680"/>
    </location>
</feature>
<name>A0A1X6PD66_PORUM</name>
<dbReference type="AlphaFoldDB" id="A0A1X6PD66"/>
<feature type="compositionally biased region" description="Gly residues" evidence="1">
    <location>
        <begin position="273"/>
        <end position="300"/>
    </location>
</feature>
<dbReference type="EMBL" id="KV918807">
    <property type="protein sequence ID" value="OSX78680.1"/>
    <property type="molecule type" value="Genomic_DNA"/>
</dbReference>
<feature type="compositionally biased region" description="Basic and acidic residues" evidence="1">
    <location>
        <begin position="179"/>
        <end position="188"/>
    </location>
</feature>
<evidence type="ECO:0000313" key="3">
    <source>
        <dbReference type="Proteomes" id="UP000218209"/>
    </source>
</evidence>
<proteinExistence type="predicted"/>
<sequence>MSNVMAPFHTAVNVPPPCSRSHPPTLHRPPPPPPPTRPHSRAPSLLPTPPGPPSADAPAAGTARRARRAGRRPPGSASLETPPPPRRDGALQRRHRSGHAQKAERRHCLPPHALLLPRAHARHPPRRRRAEQRVDGGGARVAHGGTVAPTATPPTHRRGEAAEPHRRRRADEPTAVGCERGRKAVDHGGRRRRQQPRGHVEQRVGGGGAHRRVAVDREGVEEGPHVAGAGGERRRRRPHLLRRVGRRVGGRQRDGEEGGGVRPQLDGRERARAGGGRGVAEGGDEGGVGGIVGSGRGGGAPRRCRRNVGRCCRRCLAHSRGCAAATAAVAAIAAAVGRQVGERREQRRNPPVVADRHERVDGGGRHAVRTRPAPRQPGERRHRRRVTQGGECGHDGPEDGHVALLASRPEECGDALVGHLGGAPEPRQGRRGGAPHVGVAVRGERRGQRLDGGGAGGGVCGRCPPEAERARCADGRVAVGERGRVELGGFRRRQGRRQRNALGRRGGGGVGREEAPRLDIGGERVERGGDQGMADTTCAWMPERWGGMPPRGNDGGGTGSDQLQLRCFHHGPHPTSLLRSDATASPPPIRSSSAPDAAVRRAPRHAQRWHGVEPDEPPLAEVADGPRPPRLPASQPERRVQHASAKDDAKEMDCHQPKKKAKLHTMSNGGERMSSDPHKVADHALPPFTAARRRLFPACTPATCSGPPYALGGQRRELFPAVHPRCDARLVTRHDAAAAHGTGAMSWGRLAPGARPFRSTPPAPDTYCWTHRGTESKRCVAVHDGRRLTIVSGVGSAGRGGPSRAARHSMADGGRRWVDAGIDVCTGEARGRYQRGWKHLLTVTAKLMKGDDDDGGGDGSGVATSRRIVVPKLLEEPTSTVCLPSLRRMLSEDLNIDPPPPPRDRPEVLNQPVGIPCPAMMTIATSRLLQKPPLRRTI</sequence>
<protein>
    <submittedName>
        <fullName evidence="2">Uncharacterized protein</fullName>
    </submittedName>
</protein>
<dbReference type="Proteomes" id="UP000218209">
    <property type="component" value="Unassembled WGS sequence"/>
</dbReference>